<accession>A0ABN9VS68</accession>
<dbReference type="Proteomes" id="UP001189429">
    <property type="component" value="Unassembled WGS sequence"/>
</dbReference>
<feature type="compositionally biased region" description="Basic and acidic residues" evidence="1">
    <location>
        <begin position="54"/>
        <end position="63"/>
    </location>
</feature>
<organism evidence="2 3">
    <name type="scientific">Prorocentrum cordatum</name>
    <dbReference type="NCBI Taxonomy" id="2364126"/>
    <lineage>
        <taxon>Eukaryota</taxon>
        <taxon>Sar</taxon>
        <taxon>Alveolata</taxon>
        <taxon>Dinophyceae</taxon>
        <taxon>Prorocentrales</taxon>
        <taxon>Prorocentraceae</taxon>
        <taxon>Prorocentrum</taxon>
    </lineage>
</organism>
<evidence type="ECO:0000313" key="3">
    <source>
        <dbReference type="Proteomes" id="UP001189429"/>
    </source>
</evidence>
<sequence length="82" mass="9140">MCSFPRRLPSEAFCRAGAADSAGGARAGVRARGLRGRLTTARAGPTSGGLWPAGRREPRRAWDRSRQRRRLSFRWSPLKMRS</sequence>
<protein>
    <submittedName>
        <fullName evidence="2">Uncharacterized protein</fullName>
    </submittedName>
</protein>
<gene>
    <name evidence="2" type="ORF">PCOR1329_LOCUS60693</name>
</gene>
<keyword evidence="3" id="KW-1185">Reference proteome</keyword>
<proteinExistence type="predicted"/>
<feature type="non-terminal residue" evidence="2">
    <location>
        <position position="82"/>
    </location>
</feature>
<evidence type="ECO:0000313" key="2">
    <source>
        <dbReference type="EMBL" id="CAK0876261.1"/>
    </source>
</evidence>
<dbReference type="EMBL" id="CAUYUJ010017612">
    <property type="protein sequence ID" value="CAK0876261.1"/>
    <property type="molecule type" value="Genomic_DNA"/>
</dbReference>
<comment type="caution">
    <text evidence="2">The sequence shown here is derived from an EMBL/GenBank/DDBJ whole genome shotgun (WGS) entry which is preliminary data.</text>
</comment>
<evidence type="ECO:0000256" key="1">
    <source>
        <dbReference type="SAM" id="MobiDB-lite"/>
    </source>
</evidence>
<feature type="region of interest" description="Disordered" evidence="1">
    <location>
        <begin position="40"/>
        <end position="63"/>
    </location>
</feature>
<name>A0ABN9VS68_9DINO</name>
<reference evidence="2" key="1">
    <citation type="submission" date="2023-10" db="EMBL/GenBank/DDBJ databases">
        <authorList>
            <person name="Chen Y."/>
            <person name="Shah S."/>
            <person name="Dougan E. K."/>
            <person name="Thang M."/>
            <person name="Chan C."/>
        </authorList>
    </citation>
    <scope>NUCLEOTIDE SEQUENCE [LARGE SCALE GENOMIC DNA]</scope>
</reference>